<dbReference type="AlphaFoldDB" id="A0A8E2AYC4"/>
<reference evidence="5 6" key="1">
    <citation type="submission" date="2016-07" db="EMBL/GenBank/DDBJ databases">
        <title>Draft genome of the white-rot fungus Obba rivulosa 3A-2.</title>
        <authorList>
            <consortium name="DOE Joint Genome Institute"/>
            <person name="Miettinen O."/>
            <person name="Riley R."/>
            <person name="Acob R."/>
            <person name="Barry K."/>
            <person name="Cullen D."/>
            <person name="De Vries R."/>
            <person name="Hainaut M."/>
            <person name="Hatakka A."/>
            <person name="Henrissat B."/>
            <person name="Hilden K."/>
            <person name="Kuo R."/>
            <person name="Labutti K."/>
            <person name="Lipzen A."/>
            <person name="Makela M.R."/>
            <person name="Sandor L."/>
            <person name="Spatafora J.W."/>
            <person name="Grigoriev I.V."/>
            <person name="Hibbett D.S."/>
        </authorList>
    </citation>
    <scope>NUCLEOTIDE SEQUENCE [LARGE SCALE GENOMIC DNA]</scope>
    <source>
        <strain evidence="5 6">3A-2</strain>
    </source>
</reference>
<organism evidence="5 6">
    <name type="scientific">Obba rivulosa</name>
    <dbReference type="NCBI Taxonomy" id="1052685"/>
    <lineage>
        <taxon>Eukaryota</taxon>
        <taxon>Fungi</taxon>
        <taxon>Dikarya</taxon>
        <taxon>Basidiomycota</taxon>
        <taxon>Agaricomycotina</taxon>
        <taxon>Agaricomycetes</taxon>
        <taxon>Polyporales</taxon>
        <taxon>Gelatoporiaceae</taxon>
        <taxon>Obba</taxon>
    </lineage>
</organism>
<dbReference type="GO" id="GO:0005840">
    <property type="term" value="C:ribosome"/>
    <property type="evidence" value="ECO:0007669"/>
    <property type="project" value="UniProtKB-KW"/>
</dbReference>
<proteinExistence type="inferred from homology"/>
<dbReference type="InterPro" id="IPR022803">
    <property type="entry name" value="Ribosomal_uL5_dom_sf"/>
</dbReference>
<dbReference type="GO" id="GO:0003735">
    <property type="term" value="F:structural constituent of ribosome"/>
    <property type="evidence" value="ECO:0007669"/>
    <property type="project" value="InterPro"/>
</dbReference>
<dbReference type="SUPFAM" id="SSF55282">
    <property type="entry name" value="RL5-like"/>
    <property type="match status" value="1"/>
</dbReference>
<evidence type="ECO:0000313" key="6">
    <source>
        <dbReference type="Proteomes" id="UP000250043"/>
    </source>
</evidence>
<feature type="domain" description="Large ribosomal subunit protein uL5 C-terminal" evidence="4">
    <location>
        <begin position="182"/>
        <end position="290"/>
    </location>
</feature>
<dbReference type="Gene3D" id="3.30.1440.10">
    <property type="match status" value="1"/>
</dbReference>
<gene>
    <name evidence="5" type="ORF">OBBRIDRAFT_793328</name>
</gene>
<dbReference type="Pfam" id="PF00673">
    <property type="entry name" value="Ribosomal_L5_C"/>
    <property type="match status" value="1"/>
</dbReference>
<protein>
    <submittedName>
        <fullName evidence="5">Ribosomal protein L5</fullName>
    </submittedName>
</protein>
<dbReference type="OrthoDB" id="539541at2759"/>
<dbReference type="InterPro" id="IPR002132">
    <property type="entry name" value="Ribosomal_uL5"/>
</dbReference>
<dbReference type="PANTHER" id="PTHR11994">
    <property type="entry name" value="60S RIBOSOMAL PROTEIN L11-RELATED"/>
    <property type="match status" value="1"/>
</dbReference>
<evidence type="ECO:0000259" key="4">
    <source>
        <dbReference type="Pfam" id="PF00673"/>
    </source>
</evidence>
<name>A0A8E2AYC4_9APHY</name>
<dbReference type="Proteomes" id="UP000250043">
    <property type="component" value="Unassembled WGS sequence"/>
</dbReference>
<evidence type="ECO:0000256" key="1">
    <source>
        <dbReference type="ARBA" id="ARBA00008553"/>
    </source>
</evidence>
<keyword evidence="3" id="KW-0687">Ribonucleoprotein</keyword>
<comment type="similarity">
    <text evidence="1">Belongs to the universal ribosomal protein uL5 family.</text>
</comment>
<keyword evidence="6" id="KW-1185">Reference proteome</keyword>
<dbReference type="GO" id="GO:1990904">
    <property type="term" value="C:ribonucleoprotein complex"/>
    <property type="evidence" value="ECO:0007669"/>
    <property type="project" value="UniProtKB-KW"/>
</dbReference>
<dbReference type="InterPro" id="IPR031309">
    <property type="entry name" value="Ribosomal_uL5_C"/>
</dbReference>
<accession>A0A8E2AYC4</accession>
<dbReference type="GO" id="GO:0006412">
    <property type="term" value="P:translation"/>
    <property type="evidence" value="ECO:0007669"/>
    <property type="project" value="InterPro"/>
</dbReference>
<dbReference type="EMBL" id="KV722404">
    <property type="protein sequence ID" value="OCH90449.1"/>
    <property type="molecule type" value="Genomic_DNA"/>
</dbReference>
<sequence>MSATAVTAARHLRPTKAAPRILRPLPLSEKRLPVPHVNVILRDTHSCRLADHYYHTVRDDLMYMTYTHEPHPRKPPRKIRPTYDPNDPYTKHRFNPPIGGPTWSKQPPPPTTAENVVKLERIQLHCMVKEAISSKSQLLGAIMAFRAISGESAGAGGRRTSEGVQIVRGKKQIGGWIRQGVPVGVKVDLKGPKMWDFLGILVECVLPRLREFSGVPMEGPSVALSTPASASGVVSFGLPPEAMALFPQIEVNQDAYSRMYGMHIHFITNAEGMGARNRVRQLLSGFQIPFARK</sequence>
<evidence type="ECO:0000256" key="3">
    <source>
        <dbReference type="ARBA" id="ARBA00023274"/>
    </source>
</evidence>
<keyword evidence="2 5" id="KW-0689">Ribosomal protein</keyword>
<evidence type="ECO:0000256" key="2">
    <source>
        <dbReference type="ARBA" id="ARBA00022980"/>
    </source>
</evidence>
<evidence type="ECO:0000313" key="5">
    <source>
        <dbReference type="EMBL" id="OCH90449.1"/>
    </source>
</evidence>